<evidence type="ECO:0000313" key="3">
    <source>
        <dbReference type="Proteomes" id="UP001139353"/>
    </source>
</evidence>
<evidence type="ECO:0000259" key="1">
    <source>
        <dbReference type="Pfam" id="PF12680"/>
    </source>
</evidence>
<protein>
    <submittedName>
        <fullName evidence="2">Nuclear transport factor 2 family protein</fullName>
    </submittedName>
</protein>
<evidence type="ECO:0000313" key="2">
    <source>
        <dbReference type="EMBL" id="MCK9685111.1"/>
    </source>
</evidence>
<accession>A0A9X2BZ97</accession>
<dbReference type="Gene3D" id="3.10.450.50">
    <property type="match status" value="1"/>
</dbReference>
<comment type="caution">
    <text evidence="2">The sequence shown here is derived from an EMBL/GenBank/DDBJ whole genome shotgun (WGS) entry which is preliminary data.</text>
</comment>
<dbReference type="EMBL" id="JAJLJH010000001">
    <property type="protein sequence ID" value="MCK9685111.1"/>
    <property type="molecule type" value="Genomic_DNA"/>
</dbReference>
<dbReference type="Proteomes" id="UP001139353">
    <property type="component" value="Unassembled WGS sequence"/>
</dbReference>
<keyword evidence="3" id="KW-1185">Reference proteome</keyword>
<gene>
    <name evidence="2" type="ORF">LPC04_05235</name>
</gene>
<feature type="domain" description="SnoaL-like" evidence="1">
    <location>
        <begin position="9"/>
        <end position="104"/>
    </location>
</feature>
<dbReference type="InterPro" id="IPR037401">
    <property type="entry name" value="SnoaL-like"/>
</dbReference>
<dbReference type="Pfam" id="PF12680">
    <property type="entry name" value="SnoaL_2"/>
    <property type="match status" value="1"/>
</dbReference>
<dbReference type="RefSeq" id="WP_275681124.1">
    <property type="nucleotide sequence ID" value="NZ_JAJLJH010000001.1"/>
</dbReference>
<proteinExistence type="predicted"/>
<dbReference type="AlphaFoldDB" id="A0A9X2BZ97"/>
<organism evidence="2 3">
    <name type="scientific">Scleromatobacter humisilvae</name>
    <dbReference type="NCBI Taxonomy" id="2897159"/>
    <lineage>
        <taxon>Bacteria</taxon>
        <taxon>Pseudomonadati</taxon>
        <taxon>Pseudomonadota</taxon>
        <taxon>Betaproteobacteria</taxon>
        <taxon>Burkholderiales</taxon>
        <taxon>Sphaerotilaceae</taxon>
        <taxon>Scleromatobacter</taxon>
    </lineage>
</organism>
<reference evidence="2" key="1">
    <citation type="submission" date="2021-11" db="EMBL/GenBank/DDBJ databases">
        <title>BS-T2-15 a new species belonging to the Comamonadaceae family isolated from the soil of a French oak forest.</title>
        <authorList>
            <person name="Mieszkin S."/>
            <person name="Alain K."/>
        </authorList>
    </citation>
    <scope>NUCLEOTIDE SEQUENCE</scope>
    <source>
        <strain evidence="2">BS-T2-15</strain>
    </source>
</reference>
<sequence>MTSTAVDIVRQFWTLMQSNDFAAVATVLAPDFVLEWPQTKERIRGAERFVRVNAEYPAHGRWDFAIHRIVGDERDAVSDVGITDSVLRARAISFFETVDGRVRRIVEYWPEPYEPPANRAHLVERMA</sequence>
<dbReference type="SUPFAM" id="SSF54427">
    <property type="entry name" value="NTF2-like"/>
    <property type="match status" value="1"/>
</dbReference>
<name>A0A9X2BZ97_9BURK</name>
<dbReference type="InterPro" id="IPR032710">
    <property type="entry name" value="NTF2-like_dom_sf"/>
</dbReference>